<proteinExistence type="predicted"/>
<feature type="region of interest" description="Disordered" evidence="1">
    <location>
        <begin position="231"/>
        <end position="378"/>
    </location>
</feature>
<protein>
    <submittedName>
        <fullName evidence="2">Uncharacterized protein</fullName>
    </submittedName>
</protein>
<organism evidence="2">
    <name type="scientific">uncultured Acidimicrobiales bacterium</name>
    <dbReference type="NCBI Taxonomy" id="310071"/>
    <lineage>
        <taxon>Bacteria</taxon>
        <taxon>Bacillati</taxon>
        <taxon>Actinomycetota</taxon>
        <taxon>Acidimicrobiia</taxon>
        <taxon>Acidimicrobiales</taxon>
        <taxon>environmental samples</taxon>
    </lineage>
</organism>
<feature type="non-terminal residue" evidence="2">
    <location>
        <position position="378"/>
    </location>
</feature>
<evidence type="ECO:0000313" key="2">
    <source>
        <dbReference type="EMBL" id="CAA9247720.1"/>
    </source>
</evidence>
<dbReference type="EMBL" id="CADCTF010000103">
    <property type="protein sequence ID" value="CAA9247720.1"/>
    <property type="molecule type" value="Genomic_DNA"/>
</dbReference>
<gene>
    <name evidence="2" type="ORF">AVDCRST_MAG50-2071</name>
</gene>
<reference evidence="2" key="1">
    <citation type="submission" date="2020-02" db="EMBL/GenBank/DDBJ databases">
        <authorList>
            <person name="Meier V. D."/>
        </authorList>
    </citation>
    <scope>NUCLEOTIDE SEQUENCE</scope>
    <source>
        <strain evidence="2">AVDCRST_MAG50</strain>
    </source>
</reference>
<evidence type="ECO:0000256" key="1">
    <source>
        <dbReference type="SAM" id="MobiDB-lite"/>
    </source>
</evidence>
<feature type="compositionally biased region" description="Basic residues" evidence="1">
    <location>
        <begin position="267"/>
        <end position="298"/>
    </location>
</feature>
<name>A0A6J4ID78_9ACTN</name>
<feature type="compositionally biased region" description="Basic and acidic residues" evidence="1">
    <location>
        <begin position="360"/>
        <end position="370"/>
    </location>
</feature>
<sequence length="378" mass="41495">ARARIQPSRRHRRPRLGDSSGSDRRAGEAPPPRRPDHLEHRRGCGPALDGCGDPLHCAPRRRTTGARPVPRRAALTGRRPTPAAAAARRRGCGGAPRLLVVPGCDARCPRVADRRPGPRRGDSPGRRVHRRRGLPLGALRRHHPRRGRGLGASGGVGTRWRARGCRAEDRVHHPRAPQRRAPPPRRPVLLPERPEPPLPLRRRAGACAPAGRRRGGGPSCVGHAGGLLPWSARGRGRGRRLHRARAVPARGAAGPAPGGARLLRWPLSHRRCVHRRSPRCARGPGGRRRAHRSRRARLEHRGAAGRGQLARAARRGPGHQAASAAGDRRLDGRRRHARHPRRLPGRPRHGLPGTSRRLRPRETASNDAPRRRVGTRRL</sequence>
<dbReference type="AlphaFoldDB" id="A0A6J4ID78"/>
<feature type="compositionally biased region" description="Basic residues" evidence="1">
    <location>
        <begin position="234"/>
        <end position="245"/>
    </location>
</feature>
<feature type="compositionally biased region" description="Basic residues" evidence="1">
    <location>
        <begin position="331"/>
        <end position="349"/>
    </location>
</feature>
<feature type="non-terminal residue" evidence="2">
    <location>
        <position position="1"/>
    </location>
</feature>
<feature type="compositionally biased region" description="Basic residues" evidence="1">
    <location>
        <begin position="126"/>
        <end position="148"/>
    </location>
</feature>
<feature type="compositionally biased region" description="Basic and acidic residues" evidence="1">
    <location>
        <begin position="109"/>
        <end position="125"/>
    </location>
</feature>
<feature type="region of interest" description="Disordered" evidence="1">
    <location>
        <begin position="1"/>
        <end position="96"/>
    </location>
</feature>
<feature type="region of interest" description="Disordered" evidence="1">
    <location>
        <begin position="109"/>
        <end position="202"/>
    </location>
</feature>
<accession>A0A6J4ID78</accession>
<feature type="compositionally biased region" description="Low complexity" evidence="1">
    <location>
        <begin position="246"/>
        <end position="261"/>
    </location>
</feature>
<feature type="compositionally biased region" description="Basic and acidic residues" evidence="1">
    <location>
        <begin position="21"/>
        <end position="42"/>
    </location>
</feature>
<feature type="compositionally biased region" description="Low complexity" evidence="1">
    <location>
        <begin position="71"/>
        <end position="86"/>
    </location>
</feature>
<feature type="compositionally biased region" description="Basic residues" evidence="1">
    <location>
        <begin position="1"/>
        <end position="14"/>
    </location>
</feature>